<dbReference type="Gene3D" id="1.10.10.10">
    <property type="entry name" value="Winged helix-like DNA-binding domain superfamily/Winged helix DNA-binding domain"/>
    <property type="match status" value="1"/>
</dbReference>
<keyword evidence="2" id="KW-0238">DNA-binding</keyword>
<dbReference type="EMBL" id="CP035758">
    <property type="protein sequence ID" value="QBD76321.1"/>
    <property type="molecule type" value="Genomic_DNA"/>
</dbReference>
<sequence>MTLDDIDLKILDLLCLDGRLSHTAIGKKIELTGPAVYARIQRLEREGIIEGYTTRLNAEKIGRGLAAFIRVGMHETPEGTKRFEEFILQEPQILECHDVSGEDCYILKVRTVSPQTLRTLLSQIRGLPGVTHTITSIALTTVKEELLKSPETSVTRAPEGSADT</sequence>
<dbReference type="InterPro" id="IPR000485">
    <property type="entry name" value="AsnC-type_HTH_dom"/>
</dbReference>
<dbReference type="InterPro" id="IPR011991">
    <property type="entry name" value="ArsR-like_HTH"/>
</dbReference>
<name>A0A4V0YYI3_KTERU</name>
<keyword evidence="6" id="KW-1185">Reference proteome</keyword>
<dbReference type="SUPFAM" id="SSF46785">
    <property type="entry name" value="Winged helix' DNA-binding domain"/>
    <property type="match status" value="1"/>
</dbReference>
<dbReference type="InterPro" id="IPR036388">
    <property type="entry name" value="WH-like_DNA-bd_sf"/>
</dbReference>
<keyword evidence="1" id="KW-0805">Transcription regulation</keyword>
<gene>
    <name evidence="5" type="ORF">EPA93_10000</name>
</gene>
<dbReference type="SUPFAM" id="SSF54909">
    <property type="entry name" value="Dimeric alpha+beta barrel"/>
    <property type="match status" value="1"/>
</dbReference>
<dbReference type="SMART" id="SM00344">
    <property type="entry name" value="HTH_ASNC"/>
    <property type="match status" value="1"/>
</dbReference>
<dbReference type="GO" id="GO:0005829">
    <property type="term" value="C:cytosol"/>
    <property type="evidence" value="ECO:0007669"/>
    <property type="project" value="TreeGrafter"/>
</dbReference>
<keyword evidence="3" id="KW-0804">Transcription</keyword>
<protein>
    <submittedName>
        <fullName evidence="5">Lrp/AsnC family transcriptional regulator</fullName>
    </submittedName>
</protein>
<dbReference type="CDD" id="cd00090">
    <property type="entry name" value="HTH_ARSR"/>
    <property type="match status" value="1"/>
</dbReference>
<dbReference type="RefSeq" id="WP_129886996.1">
    <property type="nucleotide sequence ID" value="NZ_CP035758.1"/>
</dbReference>
<evidence type="ECO:0000259" key="4">
    <source>
        <dbReference type="PROSITE" id="PS50956"/>
    </source>
</evidence>
<dbReference type="InterPro" id="IPR036390">
    <property type="entry name" value="WH_DNA-bd_sf"/>
</dbReference>
<dbReference type="Pfam" id="PF13404">
    <property type="entry name" value="HTH_AsnC-type"/>
    <property type="match status" value="1"/>
</dbReference>
<dbReference type="Pfam" id="PF01037">
    <property type="entry name" value="AsnC_trans_reg"/>
    <property type="match status" value="1"/>
</dbReference>
<dbReference type="PANTHER" id="PTHR30154">
    <property type="entry name" value="LEUCINE-RESPONSIVE REGULATORY PROTEIN"/>
    <property type="match status" value="1"/>
</dbReference>
<evidence type="ECO:0000313" key="6">
    <source>
        <dbReference type="Proteomes" id="UP000290365"/>
    </source>
</evidence>
<dbReference type="PRINTS" id="PR00033">
    <property type="entry name" value="HTHASNC"/>
</dbReference>
<organism evidence="5 6">
    <name type="scientific">Ktedonosporobacter rubrisoli</name>
    <dbReference type="NCBI Taxonomy" id="2509675"/>
    <lineage>
        <taxon>Bacteria</taxon>
        <taxon>Bacillati</taxon>
        <taxon>Chloroflexota</taxon>
        <taxon>Ktedonobacteria</taxon>
        <taxon>Ktedonobacterales</taxon>
        <taxon>Ktedonosporobacteraceae</taxon>
        <taxon>Ktedonosporobacter</taxon>
    </lineage>
</organism>
<dbReference type="Gene3D" id="3.30.70.920">
    <property type="match status" value="1"/>
</dbReference>
<evidence type="ECO:0000256" key="2">
    <source>
        <dbReference type="ARBA" id="ARBA00023125"/>
    </source>
</evidence>
<evidence type="ECO:0000256" key="3">
    <source>
        <dbReference type="ARBA" id="ARBA00023163"/>
    </source>
</evidence>
<dbReference type="InterPro" id="IPR019887">
    <property type="entry name" value="Tscrpt_reg_AsnC/Lrp_C"/>
</dbReference>
<dbReference type="InterPro" id="IPR011008">
    <property type="entry name" value="Dimeric_a/b-barrel"/>
</dbReference>
<accession>A0A4V0YYI3</accession>
<dbReference type="AlphaFoldDB" id="A0A4V0YYI3"/>
<feature type="domain" description="HTH asnC-type" evidence="4">
    <location>
        <begin position="3"/>
        <end position="64"/>
    </location>
</feature>
<dbReference type="KEGG" id="kbs:EPA93_10000"/>
<dbReference type="Proteomes" id="UP000290365">
    <property type="component" value="Chromosome"/>
</dbReference>
<dbReference type="PROSITE" id="PS50956">
    <property type="entry name" value="HTH_ASNC_2"/>
    <property type="match status" value="1"/>
</dbReference>
<evidence type="ECO:0000313" key="5">
    <source>
        <dbReference type="EMBL" id="QBD76321.1"/>
    </source>
</evidence>
<dbReference type="PANTHER" id="PTHR30154:SF53">
    <property type="entry name" value="HTH-TYPE TRANSCRIPTIONAL REGULATOR LRPC"/>
    <property type="match status" value="1"/>
</dbReference>
<dbReference type="GO" id="GO:0043565">
    <property type="term" value="F:sequence-specific DNA binding"/>
    <property type="evidence" value="ECO:0007669"/>
    <property type="project" value="InterPro"/>
</dbReference>
<proteinExistence type="predicted"/>
<reference evidence="5 6" key="1">
    <citation type="submission" date="2019-01" db="EMBL/GenBank/DDBJ databases">
        <title>Ktedonosporobacter rubrisoli SCAWS-G2.</title>
        <authorList>
            <person name="Huang Y."/>
            <person name="Yan B."/>
        </authorList>
    </citation>
    <scope>NUCLEOTIDE SEQUENCE [LARGE SCALE GENOMIC DNA]</scope>
    <source>
        <strain evidence="5 6">SCAWS-G2</strain>
    </source>
</reference>
<dbReference type="OrthoDB" id="166264at2"/>
<evidence type="ECO:0000256" key="1">
    <source>
        <dbReference type="ARBA" id="ARBA00023015"/>
    </source>
</evidence>
<dbReference type="InterPro" id="IPR019888">
    <property type="entry name" value="Tscrpt_reg_AsnC-like"/>
</dbReference>
<dbReference type="GO" id="GO:0043200">
    <property type="term" value="P:response to amino acid"/>
    <property type="evidence" value="ECO:0007669"/>
    <property type="project" value="TreeGrafter"/>
</dbReference>